<gene>
    <name evidence="7" type="ORF">S01H1_27499</name>
</gene>
<organism evidence="7">
    <name type="scientific">marine sediment metagenome</name>
    <dbReference type="NCBI Taxonomy" id="412755"/>
    <lineage>
        <taxon>unclassified sequences</taxon>
        <taxon>metagenomes</taxon>
        <taxon>ecological metagenomes</taxon>
    </lineage>
</organism>
<reference evidence="7" key="1">
    <citation type="journal article" date="2014" name="Front. Microbiol.">
        <title>High frequency of phylogenetically diverse reductive dehalogenase-homologous genes in deep subseafloor sedimentary metagenomes.</title>
        <authorList>
            <person name="Kawai M."/>
            <person name="Futagami T."/>
            <person name="Toyoda A."/>
            <person name="Takaki Y."/>
            <person name="Nishi S."/>
            <person name="Hori S."/>
            <person name="Arai W."/>
            <person name="Tsubouchi T."/>
            <person name="Morono Y."/>
            <person name="Uchiyama I."/>
            <person name="Ito T."/>
            <person name="Fujiyama A."/>
            <person name="Inagaki F."/>
            <person name="Takami H."/>
        </authorList>
    </citation>
    <scope>NUCLEOTIDE SEQUENCE</scope>
    <source>
        <strain evidence="7">Expedition CK06-06</strain>
    </source>
</reference>
<sequence>QVHPKGMYINVAGSSTTNAGLTSTVIKDQLTGEWTFDAGAIPLMHKGILAIDEISGLQDPQALQECLEQMTVTIIKATIQAKLLAETTILAACNPKTGRFDPFQNIYDQIDMPPQLVNRFDLIFPFKDIRNVEKDTIIAESILGRHTGKKKDKESKIDPELVKKWIIMGQKFKPTLPPEVAKYMKKRYVEIRNKKRDTTDQNDDAYQPVPITPRQLQAMIRCSQAYSKLKLQGKVSKERARFAVDLVIGSLELIGLDPETGEIDIQKIEGSLVASKREK</sequence>
<dbReference type="GO" id="GO:0005524">
    <property type="term" value="F:ATP binding"/>
    <property type="evidence" value="ECO:0007669"/>
    <property type="project" value="UniProtKB-KW"/>
</dbReference>
<evidence type="ECO:0000313" key="7">
    <source>
        <dbReference type="EMBL" id="GAF90332.1"/>
    </source>
</evidence>
<evidence type="ECO:0000256" key="3">
    <source>
        <dbReference type="ARBA" id="ARBA00022741"/>
    </source>
</evidence>
<dbReference type="Pfam" id="PF17855">
    <property type="entry name" value="MCM_lid"/>
    <property type="match status" value="1"/>
</dbReference>
<proteinExistence type="inferred from homology"/>
<dbReference type="PROSITE" id="PS50051">
    <property type="entry name" value="MCM_2"/>
    <property type="match status" value="1"/>
</dbReference>
<keyword evidence="3" id="KW-0547">Nucleotide-binding</keyword>
<evidence type="ECO:0000256" key="1">
    <source>
        <dbReference type="ARBA" id="ARBA00008010"/>
    </source>
</evidence>
<comment type="caution">
    <text evidence="7">The sequence shown here is derived from an EMBL/GenBank/DDBJ whole genome shotgun (WGS) entry which is preliminary data.</text>
</comment>
<dbReference type="PANTHER" id="PTHR11630">
    <property type="entry name" value="DNA REPLICATION LICENSING FACTOR MCM FAMILY MEMBER"/>
    <property type="match status" value="1"/>
</dbReference>
<dbReference type="EMBL" id="BARS01016750">
    <property type="protein sequence ID" value="GAF90332.1"/>
    <property type="molecule type" value="Genomic_DNA"/>
</dbReference>
<dbReference type="AlphaFoldDB" id="X0TQA8"/>
<keyword evidence="4" id="KW-0067">ATP-binding</keyword>
<dbReference type="Pfam" id="PF00493">
    <property type="entry name" value="MCM"/>
    <property type="match status" value="1"/>
</dbReference>
<dbReference type="PRINTS" id="PR01657">
    <property type="entry name" value="MCMFAMILY"/>
</dbReference>
<dbReference type="Gene3D" id="3.40.50.300">
    <property type="entry name" value="P-loop containing nucleotide triphosphate hydrolases"/>
    <property type="match status" value="1"/>
</dbReference>
<keyword evidence="2" id="KW-0235">DNA replication</keyword>
<evidence type="ECO:0000256" key="5">
    <source>
        <dbReference type="ARBA" id="ARBA00023125"/>
    </source>
</evidence>
<feature type="domain" description="MCM C-terminal AAA(+) ATPase" evidence="6">
    <location>
        <begin position="9"/>
        <end position="142"/>
    </location>
</feature>
<accession>X0TQA8</accession>
<dbReference type="GO" id="GO:0017116">
    <property type="term" value="F:single-stranded DNA helicase activity"/>
    <property type="evidence" value="ECO:0007669"/>
    <property type="project" value="TreeGrafter"/>
</dbReference>
<dbReference type="PANTHER" id="PTHR11630:SF66">
    <property type="entry name" value="DNA REPLICATION LICENSING FACTOR MCM4"/>
    <property type="match status" value="1"/>
</dbReference>
<name>X0TQA8_9ZZZZ</name>
<dbReference type="GO" id="GO:0006260">
    <property type="term" value="P:DNA replication"/>
    <property type="evidence" value="ECO:0007669"/>
    <property type="project" value="UniProtKB-KW"/>
</dbReference>
<feature type="non-terminal residue" evidence="7">
    <location>
        <position position="279"/>
    </location>
</feature>
<dbReference type="SUPFAM" id="SSF52540">
    <property type="entry name" value="P-loop containing nucleoside triphosphate hydrolases"/>
    <property type="match status" value="1"/>
</dbReference>
<dbReference type="InterPro" id="IPR041562">
    <property type="entry name" value="MCM_lid"/>
</dbReference>
<keyword evidence="5" id="KW-0238">DNA-binding</keyword>
<evidence type="ECO:0000256" key="4">
    <source>
        <dbReference type="ARBA" id="ARBA00022840"/>
    </source>
</evidence>
<dbReference type="GO" id="GO:0003697">
    <property type="term" value="F:single-stranded DNA binding"/>
    <property type="evidence" value="ECO:0007669"/>
    <property type="project" value="TreeGrafter"/>
</dbReference>
<dbReference type="GO" id="GO:0042555">
    <property type="term" value="C:MCM complex"/>
    <property type="evidence" value="ECO:0007669"/>
    <property type="project" value="TreeGrafter"/>
</dbReference>
<evidence type="ECO:0000256" key="2">
    <source>
        <dbReference type="ARBA" id="ARBA00022705"/>
    </source>
</evidence>
<evidence type="ECO:0000259" key="6">
    <source>
        <dbReference type="PROSITE" id="PS50051"/>
    </source>
</evidence>
<dbReference type="SMART" id="SM00350">
    <property type="entry name" value="MCM"/>
    <property type="match status" value="1"/>
</dbReference>
<dbReference type="InterPro" id="IPR031327">
    <property type="entry name" value="MCM"/>
</dbReference>
<comment type="similarity">
    <text evidence="1">Belongs to the MCM family.</text>
</comment>
<protein>
    <recommendedName>
        <fullName evidence="6">MCM C-terminal AAA(+) ATPase domain-containing protein</fullName>
    </recommendedName>
</protein>
<feature type="non-terminal residue" evidence="7">
    <location>
        <position position="1"/>
    </location>
</feature>
<dbReference type="InterPro" id="IPR001208">
    <property type="entry name" value="MCM_dom"/>
</dbReference>
<dbReference type="InterPro" id="IPR027417">
    <property type="entry name" value="P-loop_NTPase"/>
</dbReference>